<dbReference type="Proteomes" id="UP000762676">
    <property type="component" value="Unassembled WGS sequence"/>
</dbReference>
<evidence type="ECO:0000313" key="3">
    <source>
        <dbReference type="EMBL" id="GFS08233.1"/>
    </source>
</evidence>
<comment type="caution">
    <text evidence="3">The sequence shown here is derived from an EMBL/GenBank/DDBJ whole genome shotgun (WGS) entry which is preliminary data.</text>
</comment>
<dbReference type="SMART" id="SM00409">
    <property type="entry name" value="IG"/>
    <property type="match status" value="1"/>
</dbReference>
<dbReference type="Pfam" id="PF07686">
    <property type="entry name" value="V-set"/>
    <property type="match status" value="1"/>
</dbReference>
<gene>
    <name evidence="3" type="ORF">ElyMa_001268600</name>
</gene>
<evidence type="ECO:0000259" key="2">
    <source>
        <dbReference type="PROSITE" id="PS50835"/>
    </source>
</evidence>
<dbReference type="SUPFAM" id="SSF48726">
    <property type="entry name" value="Immunoglobulin"/>
    <property type="match status" value="1"/>
</dbReference>
<dbReference type="InterPro" id="IPR003599">
    <property type="entry name" value="Ig_sub"/>
</dbReference>
<sequence>MAPYCGLGIILFIGISFVSCDDPRIEITATDPPVHPIYNMIIQEKDKDVQLTCVVENQREGYDVMWTVLGNGPNASTTQVSRATRSQDAFRWAIDQPSTTIWRLRVQNVQVADEGKYTCKVQTTPMNYIEDTRELRVVRK</sequence>
<evidence type="ECO:0000313" key="4">
    <source>
        <dbReference type="Proteomes" id="UP000762676"/>
    </source>
</evidence>
<feature type="chain" id="PRO_5043966136" evidence="1">
    <location>
        <begin position="21"/>
        <end position="140"/>
    </location>
</feature>
<dbReference type="PROSITE" id="PS50835">
    <property type="entry name" value="IG_LIKE"/>
    <property type="match status" value="1"/>
</dbReference>
<dbReference type="InterPro" id="IPR013106">
    <property type="entry name" value="Ig_V-set"/>
</dbReference>
<organism evidence="3 4">
    <name type="scientific">Elysia marginata</name>
    <dbReference type="NCBI Taxonomy" id="1093978"/>
    <lineage>
        <taxon>Eukaryota</taxon>
        <taxon>Metazoa</taxon>
        <taxon>Spiralia</taxon>
        <taxon>Lophotrochozoa</taxon>
        <taxon>Mollusca</taxon>
        <taxon>Gastropoda</taxon>
        <taxon>Heterobranchia</taxon>
        <taxon>Euthyneura</taxon>
        <taxon>Panpulmonata</taxon>
        <taxon>Sacoglossa</taxon>
        <taxon>Placobranchoidea</taxon>
        <taxon>Plakobranchidae</taxon>
        <taxon>Elysia</taxon>
    </lineage>
</organism>
<dbReference type="InterPro" id="IPR007110">
    <property type="entry name" value="Ig-like_dom"/>
</dbReference>
<dbReference type="InterPro" id="IPR036179">
    <property type="entry name" value="Ig-like_dom_sf"/>
</dbReference>
<keyword evidence="1" id="KW-0732">Signal</keyword>
<dbReference type="InterPro" id="IPR013783">
    <property type="entry name" value="Ig-like_fold"/>
</dbReference>
<feature type="domain" description="Ig-like" evidence="2">
    <location>
        <begin position="23"/>
        <end position="136"/>
    </location>
</feature>
<dbReference type="AlphaFoldDB" id="A0AAV4IFE7"/>
<name>A0AAV4IFE7_9GAST</name>
<accession>A0AAV4IFE7</accession>
<proteinExistence type="predicted"/>
<keyword evidence="4" id="KW-1185">Reference proteome</keyword>
<dbReference type="Gene3D" id="2.60.40.10">
    <property type="entry name" value="Immunoglobulins"/>
    <property type="match status" value="1"/>
</dbReference>
<reference evidence="3 4" key="1">
    <citation type="journal article" date="2021" name="Elife">
        <title>Chloroplast acquisition without the gene transfer in kleptoplastic sea slugs, Plakobranchus ocellatus.</title>
        <authorList>
            <person name="Maeda T."/>
            <person name="Takahashi S."/>
            <person name="Yoshida T."/>
            <person name="Shimamura S."/>
            <person name="Takaki Y."/>
            <person name="Nagai Y."/>
            <person name="Toyoda A."/>
            <person name="Suzuki Y."/>
            <person name="Arimoto A."/>
            <person name="Ishii H."/>
            <person name="Satoh N."/>
            <person name="Nishiyama T."/>
            <person name="Hasebe M."/>
            <person name="Maruyama T."/>
            <person name="Minagawa J."/>
            <person name="Obokata J."/>
            <person name="Shigenobu S."/>
        </authorList>
    </citation>
    <scope>NUCLEOTIDE SEQUENCE [LARGE SCALE GENOMIC DNA]</scope>
</reference>
<dbReference type="InterPro" id="IPR003598">
    <property type="entry name" value="Ig_sub2"/>
</dbReference>
<dbReference type="SMART" id="SM00408">
    <property type="entry name" value="IGc2"/>
    <property type="match status" value="1"/>
</dbReference>
<evidence type="ECO:0000256" key="1">
    <source>
        <dbReference type="SAM" id="SignalP"/>
    </source>
</evidence>
<dbReference type="CDD" id="cd00096">
    <property type="entry name" value="Ig"/>
    <property type="match status" value="1"/>
</dbReference>
<feature type="signal peptide" evidence="1">
    <location>
        <begin position="1"/>
        <end position="20"/>
    </location>
</feature>
<protein>
    <submittedName>
        <fullName evidence="3">I-type lectin-like protein 5</fullName>
    </submittedName>
</protein>
<dbReference type="EMBL" id="BMAT01002512">
    <property type="protein sequence ID" value="GFS08233.1"/>
    <property type="molecule type" value="Genomic_DNA"/>
</dbReference>